<dbReference type="NCBIfam" id="NF033510">
    <property type="entry name" value="Ca_tandemer"/>
    <property type="match status" value="4"/>
</dbReference>
<sequence length="2118" mass="226964">MYRLLVIQNAEVQTHVLSAETLRLQTKANVRYQILDEAGQLIAQPRTELLGNDLFVFIDEDAEAELVLENYSDYIVIEDWQDLQQLESTFATVQSVESMLASQVLPAQAGVSAGLVAVPAALGAVAAVSLSNGGQSDTAEKPAQPKAEEEQPAQPTAEEEKPAQPQAEEEQPVQPQAEEEKPAQPQAEEEKPAQPKAEEEKPAQPQAEEEKPAQPQAEEEKPAQPQAEEEKPAQPTAEEEKPAQPQAEEEKPAQPQAEEEKPAQPQAEEEKPAEKPAQPTAEEEQATQPTTQEQTPPLTPPSPASIRMDSITDDNVINRQEAGEDIVLKGSIAYDSGSDVRLNLMLDGETFAAQISGNQWQAVVAGAKLAQAQGDNVLQLQAITSNAAGSAEATQTVHYAVDTVITAPQILINPITGDDVISYLESQNPKTLISGQVENVEGSAAKVGDSVIIRLGTTQHSTQLIAKQDGSLGFEIEVGTVALINHKDDFILQLSTQDAAQNTHTAQVSHQYQIDFSDGKVINVDHVTADNVLNDAESKSTVTLSGNVVLGETGDELVFLCACEACSGGWKTLEGVAKVDENGKFSLDVKGADLLTNNAVPTIKAVLKNNEAISKEKTYAIDTELSQPVTSIVIAEDNVINSVEAAGEVAIKGQLSVDNDVDWNSVAVRVKVGEEVMAAQVDAASRSWSLNLAANKLTALSKAEIGVEVAVKDAALNEAFYTHTQTFAVIDSNSKPVIRFNAISDDNLLNAQEIAEILGISQTELQGYIGSDQRLNLSNFSGDKMITISGVVENGVAGQVLRIKQTLAGNKTQDHEAVIQADLSFSFQATAASVFHQLNTFGSANGSRQSRFTADYNADYGDGIHVAAEQSIYHLNWKASLPKFDITLQSIGIDGYLNQSHQEQGMVEITALYSNVVNGDIGTAVLSLNGKTYSAADAIVGLERKLGALFYVPFAELEKAAAAGVNTLSVEATRSDNVGNSLSKTSNSQSFAIELSPPALALSTEDINGGNAINIAQAGENLLISGSLSYDSAAVRSGTVEVSVEIHGQRYQAVVDESSQSWQLMLNAADNAKNPLASRHGEQTLKVYAKALGVNGNLAEAENSLDYAVDLTPPKTQLQLQTIGDVSADSTDTVLLTGQVSGEFQPSDKVSIRIHQDTYQVDIKDGGAFSLEVAANVLAGNPDLTVSASIESHDAAGNSQTVQSQAAYRIVSQNLHIQLDNLTPDNLLNVSEAQAATTKISGTVSGADADAVNKVSLLINQQSFEADVQGGKFSLDVKTQDLLNNQDYRIVAQARSGSAQASAAKVYAVAPDAAASIDVTKIGENFSSTGAQMLRMNGEITYSGIYAQGKNAMFVRELVIKAGDKSYKIGLDHSGKTFTFNLSAEDLKALDGKAISVEFNRAANSADGNYKKAFELVDNKGVHSARKVTVENVEYESINFNSAFIQTDANGVQTFNAKALLDNTQISGQTTGASVGDTVEVQIGDKHFKTTVQADHSFSLEVARDVLAQNDEKSLTATLHSHDRAGNAISVQDTEAYLGFKTLSGDFVAKHGNIKQAERKLDHTAADYNFPYFINAQGVSGSYGYNTKIAVGGNEQRHKIYYYFVTAEDEATYGVKHGNLSIAGTYEQLSPTNQAIMRESFAMLSSYLNVEFVESSSYILDGSGINVSMAQQNSSAIAWAVNGGWVFWNKPMSKFDGAVAYFGLHEVGHSLTMSHTFGHSNDFAKMKEKYGVGAGSLEDHGEFSYMSYSYNYDLVKNDLRIYQLAGLQYRYGVNPNARAGDDVYTFGTYNVHSSDAGVYIWDGAGVDTFDASNEEMAVNVNLTPGSWSYRGAIAKTLTIKNKESYTLREFFDLADDAAVANNNALASFNSYTENQAFIGFGTQIENLIGSAHDDTLTGNKADNNIYGGKGRDTIKGGLGNDYIDGGEGADIMRGEGGDDTYVVDDGGDEVIELADEGKDSVLSLIDYRLPEHVENLTLTGTMAKSAIGNELDNILIANNVGAHLEGMDGNDRLIGGLGADILVGGNGADTFVFQTALNGKVDIIEDFNPNEDRIELSKLIFTALANITQSEFEDYIQYDKTSGKLTYDSDGKGITDAIHFATLSNPLNSLQYEHFSIV</sequence>
<dbReference type="GO" id="GO:0005576">
    <property type="term" value="C:extracellular region"/>
    <property type="evidence" value="ECO:0007669"/>
    <property type="project" value="UniProtKB-SubCell"/>
</dbReference>
<keyword evidence="2" id="KW-0964">Secreted</keyword>
<dbReference type="InterPro" id="IPR013783">
    <property type="entry name" value="Ig-like_fold"/>
</dbReference>
<dbReference type="SUPFAM" id="SSF51120">
    <property type="entry name" value="beta-Roll"/>
    <property type="match status" value="2"/>
</dbReference>
<dbReference type="PROSITE" id="PS00330">
    <property type="entry name" value="HEMOLYSIN_CALCIUM"/>
    <property type="match status" value="2"/>
</dbReference>
<proteinExistence type="predicted"/>
<dbReference type="PANTHER" id="PTHR38340:SF1">
    <property type="entry name" value="S-LAYER PROTEIN"/>
    <property type="match status" value="1"/>
</dbReference>
<keyword evidence="5" id="KW-0326">Glycosidase</keyword>
<feature type="compositionally biased region" description="Basic and acidic residues" evidence="4">
    <location>
        <begin position="178"/>
        <end position="274"/>
    </location>
</feature>
<dbReference type="Pfam" id="PF00353">
    <property type="entry name" value="HemolysinCabind"/>
    <property type="match status" value="2"/>
</dbReference>
<dbReference type="Proteomes" id="UP000254575">
    <property type="component" value="Unassembled WGS sequence"/>
</dbReference>
<dbReference type="NCBIfam" id="NF012196">
    <property type="entry name" value="Ig_like_ice"/>
    <property type="match status" value="2"/>
</dbReference>
<evidence type="ECO:0000313" key="5">
    <source>
        <dbReference type="EMBL" id="SUO97406.1"/>
    </source>
</evidence>
<gene>
    <name evidence="5" type="primary">exsH</name>
    <name evidence="5" type="ORF">NCTC10717_01432</name>
</gene>
<keyword evidence="5" id="KW-0378">Hydrolase</keyword>
<dbReference type="InterPro" id="IPR018511">
    <property type="entry name" value="Hemolysin-typ_Ca-bd_CS"/>
</dbReference>
<evidence type="ECO:0000313" key="6">
    <source>
        <dbReference type="Proteomes" id="UP000254575"/>
    </source>
</evidence>
<comment type="subcellular location">
    <subcellularLocation>
        <location evidence="1">Secreted</location>
    </subcellularLocation>
</comment>
<dbReference type="EMBL" id="UHIA01000004">
    <property type="protein sequence ID" value="SUO97406.1"/>
    <property type="molecule type" value="Genomic_DNA"/>
</dbReference>
<dbReference type="InterPro" id="IPR049826">
    <property type="entry name" value="Ig-like_ice"/>
</dbReference>
<dbReference type="Gene3D" id="2.60.40.10">
    <property type="entry name" value="Immunoglobulins"/>
    <property type="match status" value="8"/>
</dbReference>
<organism evidence="5 6">
    <name type="scientific">Suttonella indologenes</name>
    <dbReference type="NCBI Taxonomy" id="13276"/>
    <lineage>
        <taxon>Bacteria</taxon>
        <taxon>Pseudomonadati</taxon>
        <taxon>Pseudomonadota</taxon>
        <taxon>Gammaproteobacteria</taxon>
        <taxon>Cardiobacteriales</taxon>
        <taxon>Cardiobacteriaceae</taxon>
        <taxon>Suttonella</taxon>
    </lineage>
</organism>
<accession>A0A380MZE9</accession>
<protein>
    <submittedName>
        <fullName evidence="5">Endo-1,3-1,4-beta-glycanase ExsH</fullName>
        <ecNumber evidence="5">3.2.1.-</ecNumber>
    </submittedName>
</protein>
<dbReference type="GO" id="GO:0016798">
    <property type="term" value="F:hydrolase activity, acting on glycosyl bonds"/>
    <property type="evidence" value="ECO:0007669"/>
    <property type="project" value="UniProtKB-KW"/>
</dbReference>
<dbReference type="InterPro" id="IPR001343">
    <property type="entry name" value="Hemolysn_Ca-bd"/>
</dbReference>
<dbReference type="PANTHER" id="PTHR38340">
    <property type="entry name" value="S-LAYER PROTEIN"/>
    <property type="match status" value="1"/>
</dbReference>
<feature type="compositionally biased region" description="Low complexity" evidence="4">
    <location>
        <begin position="275"/>
        <end position="296"/>
    </location>
</feature>
<evidence type="ECO:0000256" key="3">
    <source>
        <dbReference type="ARBA" id="ARBA00022837"/>
    </source>
</evidence>
<reference evidence="5 6" key="1">
    <citation type="submission" date="2018-06" db="EMBL/GenBank/DDBJ databases">
        <authorList>
            <consortium name="Pathogen Informatics"/>
            <person name="Doyle S."/>
        </authorList>
    </citation>
    <scope>NUCLEOTIDE SEQUENCE [LARGE SCALE GENOMIC DNA]</scope>
    <source>
        <strain evidence="5 6">NCTC10717</strain>
    </source>
</reference>
<dbReference type="GO" id="GO:0005509">
    <property type="term" value="F:calcium ion binding"/>
    <property type="evidence" value="ECO:0007669"/>
    <property type="project" value="InterPro"/>
</dbReference>
<dbReference type="SUPFAM" id="SSF55486">
    <property type="entry name" value="Metalloproteases ('zincins'), catalytic domain"/>
    <property type="match status" value="1"/>
</dbReference>
<name>A0A380MZE9_9GAMM</name>
<feature type="region of interest" description="Disordered" evidence="4">
    <location>
        <begin position="132"/>
        <end position="308"/>
    </location>
</feature>
<dbReference type="RefSeq" id="WP_115218615.1">
    <property type="nucleotide sequence ID" value="NZ_UHIA01000004.1"/>
</dbReference>
<evidence type="ECO:0000256" key="4">
    <source>
        <dbReference type="SAM" id="MobiDB-lite"/>
    </source>
</evidence>
<dbReference type="InterPro" id="IPR011049">
    <property type="entry name" value="Serralysin-like_metalloprot_C"/>
</dbReference>
<keyword evidence="3" id="KW-0106">Calcium</keyword>
<evidence type="ECO:0000256" key="1">
    <source>
        <dbReference type="ARBA" id="ARBA00004613"/>
    </source>
</evidence>
<keyword evidence="6" id="KW-1185">Reference proteome</keyword>
<dbReference type="OrthoDB" id="733404at2"/>
<dbReference type="Gene3D" id="2.150.10.10">
    <property type="entry name" value="Serralysin-like metalloprotease, C-terminal"/>
    <property type="match status" value="2"/>
</dbReference>
<dbReference type="InterPro" id="IPR050557">
    <property type="entry name" value="RTX_toxin/Mannuronan_C5-epim"/>
</dbReference>
<dbReference type="PRINTS" id="PR00313">
    <property type="entry name" value="CABNDNGRPT"/>
</dbReference>
<dbReference type="EC" id="3.2.1.-" evidence="5"/>
<evidence type="ECO:0000256" key="2">
    <source>
        <dbReference type="ARBA" id="ARBA00022525"/>
    </source>
</evidence>